<feature type="non-terminal residue" evidence="1">
    <location>
        <position position="1"/>
    </location>
</feature>
<evidence type="ECO:0000313" key="1">
    <source>
        <dbReference type="EMBL" id="GAG68835.1"/>
    </source>
</evidence>
<protein>
    <submittedName>
        <fullName evidence="1">Uncharacterized protein</fullName>
    </submittedName>
</protein>
<organism evidence="1">
    <name type="scientific">marine sediment metagenome</name>
    <dbReference type="NCBI Taxonomy" id="412755"/>
    <lineage>
        <taxon>unclassified sequences</taxon>
        <taxon>metagenomes</taxon>
        <taxon>ecological metagenomes</taxon>
    </lineage>
</organism>
<comment type="caution">
    <text evidence="1">The sequence shown here is derived from an EMBL/GenBank/DDBJ whole genome shotgun (WGS) entry which is preliminary data.</text>
</comment>
<gene>
    <name evidence="1" type="ORF">S01H4_12939</name>
</gene>
<accession>X0ZGS2</accession>
<dbReference type="EMBL" id="BART01005662">
    <property type="protein sequence ID" value="GAG68835.1"/>
    <property type="molecule type" value="Genomic_DNA"/>
</dbReference>
<sequence length="58" mass="6477">GNENKYVHLASGHATHNCPLCLETPRIVEGPGAIVSVFYHVDADDDHTLYVAFRRITR</sequence>
<name>X0ZGS2_9ZZZZ</name>
<proteinExistence type="predicted"/>
<dbReference type="AlphaFoldDB" id="X0ZGS2"/>
<reference evidence="1" key="1">
    <citation type="journal article" date="2014" name="Front. Microbiol.">
        <title>High frequency of phylogenetically diverse reductive dehalogenase-homologous genes in deep subseafloor sedimentary metagenomes.</title>
        <authorList>
            <person name="Kawai M."/>
            <person name="Futagami T."/>
            <person name="Toyoda A."/>
            <person name="Takaki Y."/>
            <person name="Nishi S."/>
            <person name="Hori S."/>
            <person name="Arai W."/>
            <person name="Tsubouchi T."/>
            <person name="Morono Y."/>
            <person name="Uchiyama I."/>
            <person name="Ito T."/>
            <person name="Fujiyama A."/>
            <person name="Inagaki F."/>
            <person name="Takami H."/>
        </authorList>
    </citation>
    <scope>NUCLEOTIDE SEQUENCE</scope>
    <source>
        <strain evidence="1">Expedition CK06-06</strain>
    </source>
</reference>